<feature type="region of interest" description="Disordered" evidence="3">
    <location>
        <begin position="187"/>
        <end position="211"/>
    </location>
</feature>
<organism evidence="6 7">
    <name type="scientific">Heterodera trifolii</name>
    <dbReference type="NCBI Taxonomy" id="157864"/>
    <lineage>
        <taxon>Eukaryota</taxon>
        <taxon>Metazoa</taxon>
        <taxon>Ecdysozoa</taxon>
        <taxon>Nematoda</taxon>
        <taxon>Chromadorea</taxon>
        <taxon>Rhabditida</taxon>
        <taxon>Tylenchina</taxon>
        <taxon>Tylenchomorpha</taxon>
        <taxon>Tylenchoidea</taxon>
        <taxon>Heteroderidae</taxon>
        <taxon>Heteroderinae</taxon>
        <taxon>Heterodera</taxon>
    </lineage>
</organism>
<evidence type="ECO:0000259" key="5">
    <source>
        <dbReference type="PROSITE" id="PS51670"/>
    </source>
</evidence>
<evidence type="ECO:0000313" key="6">
    <source>
        <dbReference type="EMBL" id="KAL3125066.1"/>
    </source>
</evidence>
<comment type="caution">
    <text evidence="6">The sequence shown here is derived from an EMBL/GenBank/DDBJ whole genome shotgun (WGS) entry which is preliminary data.</text>
</comment>
<feature type="compositionally biased region" description="Low complexity" evidence="3">
    <location>
        <begin position="192"/>
        <end position="211"/>
    </location>
</feature>
<dbReference type="InterPro" id="IPR050316">
    <property type="entry name" value="Tyrosinase/Hemocyanin"/>
</dbReference>
<name>A0ABD2MC55_9BILA</name>
<comment type="caution">
    <text evidence="2">Lacks conserved residue(s) required for the propagation of feature annotation.</text>
</comment>
<evidence type="ECO:0000256" key="2">
    <source>
        <dbReference type="PROSITE-ProRule" id="PRU01005"/>
    </source>
</evidence>
<feature type="compositionally biased region" description="Low complexity" evidence="3">
    <location>
        <begin position="676"/>
        <end position="690"/>
    </location>
</feature>
<reference evidence="6 7" key="1">
    <citation type="submission" date="2024-10" db="EMBL/GenBank/DDBJ databases">
        <authorList>
            <person name="Kim D."/>
        </authorList>
    </citation>
    <scope>NUCLEOTIDE SEQUENCE [LARGE SCALE GENOMIC DNA]</scope>
    <source>
        <strain evidence="6">BH-2024</strain>
    </source>
</reference>
<feature type="compositionally biased region" description="Low complexity" evidence="3">
    <location>
        <begin position="133"/>
        <end position="145"/>
    </location>
</feature>
<feature type="compositionally biased region" description="Pro residues" evidence="3">
    <location>
        <begin position="661"/>
        <end position="675"/>
    </location>
</feature>
<accession>A0ABD2MC55</accession>
<feature type="chain" id="PRO_5044890640" description="ShKT domain-containing protein" evidence="4">
    <location>
        <begin position="21"/>
        <end position="884"/>
    </location>
</feature>
<evidence type="ECO:0000256" key="3">
    <source>
        <dbReference type="SAM" id="MobiDB-lite"/>
    </source>
</evidence>
<dbReference type="Gene3D" id="1.10.10.1940">
    <property type="match status" value="1"/>
</dbReference>
<gene>
    <name evidence="6" type="ORF">niasHT_000338</name>
</gene>
<dbReference type="PRINTS" id="PR00092">
    <property type="entry name" value="TYROSINASE"/>
</dbReference>
<sequence length="884" mass="99157">MKKKILFLLLHLLLLVQVSDFPAGVSEGIINFCVVPPHPSHPSLKQTQSSRSVRHILLLCSQAYPSAVLSLSSGAICPIQLLLLDVPFIFIVQTIKISNNFFAPFIVTPWGPNNGNNTWTERAQQSRAAQSGTKTTAAAEATPTAPQRKTEETATDQQQKNLCCWLRFALLPPLILPLVFGTALERGGGPNSSQRHPLHHQQQQQQQQLHSEPLQLLHSSAEAHQTVVNMSSTNGRRAADAATLGKSGPEGPPPGKWLGCEDAPDEWRRRTCIKLRQIDRKARQALTRRVKQMVSPPSMPGSPAWLNPLPVPVNHRGQIASHPFECMTLRCLCPFFKGKMRRDGLCYLPSGKPLSMAYRKEYRMLSDEERRRFHVAMNELKRQGIYRFFGTQHRRVATGGAHSGPAFLPWHREFVKRLEIALRLLDPSLAVPYWDSVMDNYLPDPRDSIFFSPMFAGDTDPNGYVVNGPFAFWRTLEGRAAILRDLGKDAQLFTERQLLAVANERNIWNVLSYTVPFRGCPIPTNFDALEYSHTNVHFWVGGDLATPELSANDPIFYMHHSFVDLIFEIWRQMQQSRSERENIYTANLKSCANEFHFSHSLMAPFNTLTNIDGLSNAYTDQLYRYALRPVKLGGNCRGFEGKDACFNGQCLFGLCQPGPTPPPWRPPSPTAPPRLQPMSSLPSSAPSPSSLSLFARRGAVAKRRQKLMAKERRRLLSLRGRIVAHADTIRESGQLSSSNELDTFSSQSNASISSGTLPLPIEVAEETESLPALFNFDLLDNCFNRHPCCDHWAAQDECSHNPNYMQRFCQSACHFCEAAYNRSDECQDRHLSCEQWASDGECGGQSHLFLEENCRKSCGLCALNKFDGSCSMFLNAAANFTHNR</sequence>
<dbReference type="SMART" id="SM00254">
    <property type="entry name" value="ShKT"/>
    <property type="match status" value="2"/>
</dbReference>
<feature type="region of interest" description="Disordered" evidence="3">
    <location>
        <begin position="661"/>
        <end position="690"/>
    </location>
</feature>
<feature type="region of interest" description="Disordered" evidence="3">
    <location>
        <begin position="232"/>
        <end position="260"/>
    </location>
</feature>
<dbReference type="PROSITE" id="PS00497">
    <property type="entry name" value="TYROSINASE_1"/>
    <property type="match status" value="1"/>
</dbReference>
<feature type="compositionally biased region" description="Polar residues" evidence="3">
    <location>
        <begin position="116"/>
        <end position="132"/>
    </location>
</feature>
<evidence type="ECO:0000313" key="7">
    <source>
        <dbReference type="Proteomes" id="UP001620626"/>
    </source>
</evidence>
<dbReference type="SUPFAM" id="SSF48056">
    <property type="entry name" value="Di-copper centre-containing domain"/>
    <property type="match status" value="1"/>
</dbReference>
<keyword evidence="1" id="KW-0479">Metal-binding</keyword>
<proteinExistence type="predicted"/>
<feature type="domain" description="ShKT" evidence="5">
    <location>
        <begin position="782"/>
        <end position="816"/>
    </location>
</feature>
<evidence type="ECO:0000256" key="4">
    <source>
        <dbReference type="SAM" id="SignalP"/>
    </source>
</evidence>
<dbReference type="InterPro" id="IPR008922">
    <property type="entry name" value="Di-copper_centre_dom_sf"/>
</dbReference>
<dbReference type="EMBL" id="JBICBT010000051">
    <property type="protein sequence ID" value="KAL3125066.1"/>
    <property type="molecule type" value="Genomic_DNA"/>
</dbReference>
<keyword evidence="2" id="KW-1015">Disulfide bond</keyword>
<dbReference type="InterPro" id="IPR002227">
    <property type="entry name" value="Tyrosinase_Cu-bd"/>
</dbReference>
<feature type="signal peptide" evidence="4">
    <location>
        <begin position="1"/>
        <end position="20"/>
    </location>
</feature>
<dbReference type="PANTHER" id="PTHR11474">
    <property type="entry name" value="TYROSINASE FAMILY MEMBER"/>
    <property type="match status" value="1"/>
</dbReference>
<dbReference type="AlphaFoldDB" id="A0ABD2MC55"/>
<dbReference type="Pfam" id="PF01549">
    <property type="entry name" value="ShK"/>
    <property type="match status" value="2"/>
</dbReference>
<dbReference type="InterPro" id="IPR003582">
    <property type="entry name" value="ShKT_dom"/>
</dbReference>
<dbReference type="Gene3D" id="1.10.1280.10">
    <property type="entry name" value="Di-copper center containing domain from catechol oxidase"/>
    <property type="match status" value="1"/>
</dbReference>
<dbReference type="PROSITE" id="PS51670">
    <property type="entry name" value="SHKT"/>
    <property type="match status" value="2"/>
</dbReference>
<dbReference type="Pfam" id="PF00264">
    <property type="entry name" value="Tyrosinase"/>
    <property type="match status" value="1"/>
</dbReference>
<protein>
    <recommendedName>
        <fullName evidence="5">ShKT domain-containing protein</fullName>
    </recommendedName>
</protein>
<keyword evidence="4" id="KW-0732">Signal</keyword>
<keyword evidence="7" id="KW-1185">Reference proteome</keyword>
<dbReference type="PROSITE" id="PS00498">
    <property type="entry name" value="TYROSINASE_2"/>
    <property type="match status" value="1"/>
</dbReference>
<feature type="domain" description="ShKT" evidence="5">
    <location>
        <begin position="826"/>
        <end position="861"/>
    </location>
</feature>
<dbReference type="Proteomes" id="UP001620626">
    <property type="component" value="Unassembled WGS sequence"/>
</dbReference>
<dbReference type="PANTHER" id="PTHR11474:SF84">
    <property type="entry name" value="SHKT DOMAIN-CONTAINING PROTEIN"/>
    <property type="match status" value="1"/>
</dbReference>
<feature type="region of interest" description="Disordered" evidence="3">
    <location>
        <begin position="116"/>
        <end position="154"/>
    </location>
</feature>
<dbReference type="GO" id="GO:0046872">
    <property type="term" value="F:metal ion binding"/>
    <property type="evidence" value="ECO:0007669"/>
    <property type="project" value="UniProtKB-KW"/>
</dbReference>
<evidence type="ECO:0000256" key="1">
    <source>
        <dbReference type="ARBA" id="ARBA00022723"/>
    </source>
</evidence>
<feature type="disulfide bond" evidence="2">
    <location>
        <begin position="782"/>
        <end position="816"/>
    </location>
</feature>